<dbReference type="AlphaFoldDB" id="A0A6C0JMW4"/>
<sequence length="42" mass="4898">MYSDMMVKGGLLLLKDVGLENLTNLSFGNCTNFYFRRKRYTS</sequence>
<name>A0A6C0JMW4_9ZZZZ</name>
<organism evidence="1">
    <name type="scientific">viral metagenome</name>
    <dbReference type="NCBI Taxonomy" id="1070528"/>
    <lineage>
        <taxon>unclassified sequences</taxon>
        <taxon>metagenomes</taxon>
        <taxon>organismal metagenomes</taxon>
    </lineage>
</organism>
<proteinExistence type="predicted"/>
<evidence type="ECO:0000313" key="1">
    <source>
        <dbReference type="EMBL" id="QHU07115.1"/>
    </source>
</evidence>
<reference evidence="1" key="1">
    <citation type="journal article" date="2020" name="Nature">
        <title>Giant virus diversity and host interactions through global metagenomics.</title>
        <authorList>
            <person name="Schulz F."/>
            <person name="Roux S."/>
            <person name="Paez-Espino D."/>
            <person name="Jungbluth S."/>
            <person name="Walsh D.A."/>
            <person name="Denef V.J."/>
            <person name="McMahon K.D."/>
            <person name="Konstantinidis K.T."/>
            <person name="Eloe-Fadrosh E.A."/>
            <person name="Kyrpides N.C."/>
            <person name="Woyke T."/>
        </authorList>
    </citation>
    <scope>NUCLEOTIDE SEQUENCE</scope>
    <source>
        <strain evidence="1">GVMAG-S-1038524-41</strain>
    </source>
</reference>
<accession>A0A6C0JMW4</accession>
<protein>
    <submittedName>
        <fullName evidence="1">Uncharacterized protein</fullName>
    </submittedName>
</protein>
<dbReference type="EMBL" id="MN740673">
    <property type="protein sequence ID" value="QHU07115.1"/>
    <property type="molecule type" value="Genomic_DNA"/>
</dbReference>